<dbReference type="PANTHER" id="PTHR44103">
    <property type="entry name" value="PROPROTEIN CONVERTASE P"/>
    <property type="match status" value="1"/>
</dbReference>
<proteinExistence type="predicted"/>
<dbReference type="PANTHER" id="PTHR44103:SF1">
    <property type="entry name" value="PROPROTEIN CONVERTASE P"/>
    <property type="match status" value="1"/>
</dbReference>
<gene>
    <name evidence="1" type="ORF">METZ01_LOCUS151005</name>
</gene>
<accession>A0A382AA82</accession>
<sequence>MKTINCTLKSFLFINISVLMATDIDSSFSVKWHDLPWGNGGLHPAGPPWSMVGPYDFDEDGYGDFIVTSSYAGSLCNGVYHFEAVADDSIALQWYYYFDDLSCSFDNYSSVAVGDIDGDTTPEILVLADTEPGVSGEHGLQIFEWNPDSLSFPYMPTATWDMGLDSVWEAGQIVVAELDGDVNQEVIVSIMDGPWGNTGSSNFMIFELENSDFDSALWHIEYIDQITTNWSGYNIYVADLDQDSLMEIYTIAWELYHLIIYENMGVEDQYAYQTDFFVSTELNDRGNQSIIMANFDGDDTNELYAVTSGTNSLTGELLTPGYFYAIEGISDVSQLTFSNFHYFNDYLGGLRQINTGDADGDGNPNIYLAGHYNESVYDWEFIGTNPLSDSSFTEHIIFIDDTTDDVVSGNDQGKVRIAKVFAGDIDNDGQGDLVFSSASFAGDKPHVYFIEHEGTVSTDPSSWDNMKPKSFTLRQNYPNPFNPRTQFSYQLPSSGIV</sequence>
<dbReference type="EMBL" id="UINC01024470">
    <property type="protein sequence ID" value="SVA98151.1"/>
    <property type="molecule type" value="Genomic_DNA"/>
</dbReference>
<reference evidence="1" key="1">
    <citation type="submission" date="2018-05" db="EMBL/GenBank/DDBJ databases">
        <authorList>
            <person name="Lanie J.A."/>
            <person name="Ng W.-L."/>
            <person name="Kazmierczak K.M."/>
            <person name="Andrzejewski T.M."/>
            <person name="Davidsen T.M."/>
            <person name="Wayne K.J."/>
            <person name="Tettelin H."/>
            <person name="Glass J.I."/>
            <person name="Rusch D."/>
            <person name="Podicherti R."/>
            <person name="Tsui H.-C.T."/>
            <person name="Winkler M.E."/>
        </authorList>
    </citation>
    <scope>NUCLEOTIDE SEQUENCE</scope>
</reference>
<dbReference type="AlphaFoldDB" id="A0A382AA82"/>
<evidence type="ECO:0000313" key="1">
    <source>
        <dbReference type="EMBL" id="SVA98151.1"/>
    </source>
</evidence>
<dbReference type="Gene3D" id="2.130.10.130">
    <property type="entry name" value="Integrin alpha, N-terminal"/>
    <property type="match status" value="1"/>
</dbReference>
<protein>
    <recommendedName>
        <fullName evidence="2">VCBS repeat-containing protein</fullName>
    </recommendedName>
</protein>
<feature type="non-terminal residue" evidence="1">
    <location>
        <position position="497"/>
    </location>
</feature>
<dbReference type="SUPFAM" id="SSF69318">
    <property type="entry name" value="Integrin alpha N-terminal domain"/>
    <property type="match status" value="2"/>
</dbReference>
<name>A0A382AA82_9ZZZZ</name>
<evidence type="ECO:0008006" key="2">
    <source>
        <dbReference type="Google" id="ProtNLM"/>
    </source>
</evidence>
<organism evidence="1">
    <name type="scientific">marine metagenome</name>
    <dbReference type="NCBI Taxonomy" id="408172"/>
    <lineage>
        <taxon>unclassified sequences</taxon>
        <taxon>metagenomes</taxon>
        <taxon>ecological metagenomes</taxon>
    </lineage>
</organism>
<dbReference type="InterPro" id="IPR028994">
    <property type="entry name" value="Integrin_alpha_N"/>
</dbReference>